<dbReference type="Proteomes" id="UP000784793">
    <property type="component" value="Unassembled WGS sequence"/>
</dbReference>
<comment type="caution">
    <text evidence="1">The sequence shown here is derived from an EMBL/GenBank/DDBJ whole genome shotgun (WGS) entry which is preliminary data.</text>
</comment>
<evidence type="ECO:0000313" key="2">
    <source>
        <dbReference type="Proteomes" id="UP000784793"/>
    </source>
</evidence>
<proteinExistence type="predicted"/>
<protein>
    <submittedName>
        <fullName evidence="1">Uncharacterized protein</fullName>
    </submittedName>
</protein>
<name>A0A921FJP8_9LACO</name>
<dbReference type="EMBL" id="DYXB01000154">
    <property type="protein sequence ID" value="HJF11023.1"/>
    <property type="molecule type" value="Genomic_DNA"/>
</dbReference>
<reference evidence="1" key="1">
    <citation type="journal article" date="2021" name="PeerJ">
        <title>Extensive microbial diversity within the chicken gut microbiome revealed by metagenomics and culture.</title>
        <authorList>
            <person name="Gilroy R."/>
            <person name="Ravi A."/>
            <person name="Getino M."/>
            <person name="Pursley I."/>
            <person name="Horton D.L."/>
            <person name="Alikhan N.F."/>
            <person name="Baker D."/>
            <person name="Gharbi K."/>
            <person name="Hall N."/>
            <person name="Watson M."/>
            <person name="Adriaenssens E.M."/>
            <person name="Foster-Nyarko E."/>
            <person name="Jarju S."/>
            <person name="Secka A."/>
            <person name="Antonio M."/>
            <person name="Oren A."/>
            <person name="Chaudhuri R.R."/>
            <person name="La Ragione R."/>
            <person name="Hildebrand F."/>
            <person name="Pallen M.J."/>
        </authorList>
    </citation>
    <scope>NUCLEOTIDE SEQUENCE</scope>
    <source>
        <strain evidence="1">CHK194-22301</strain>
    </source>
</reference>
<sequence>MKKFNKVFLVTKANKPLFGKIYASNGLTTSFIFEVNKKKQSMKLANVKFLVIPNRQNGFNVWYKGKLFTTDSSNLNLFKSMWDEIVNATVEG</sequence>
<gene>
    <name evidence="1" type="ORF">K8V23_09670</name>
</gene>
<dbReference type="AlphaFoldDB" id="A0A921FJP8"/>
<reference evidence="1" key="2">
    <citation type="submission" date="2021-09" db="EMBL/GenBank/DDBJ databases">
        <authorList>
            <person name="Gilroy R."/>
        </authorList>
    </citation>
    <scope>NUCLEOTIDE SEQUENCE</scope>
    <source>
        <strain evidence="1">CHK194-22301</strain>
    </source>
</reference>
<organism evidence="1 2">
    <name type="scientific">Lactobacillus crispatus</name>
    <dbReference type="NCBI Taxonomy" id="47770"/>
    <lineage>
        <taxon>Bacteria</taxon>
        <taxon>Bacillati</taxon>
        <taxon>Bacillota</taxon>
        <taxon>Bacilli</taxon>
        <taxon>Lactobacillales</taxon>
        <taxon>Lactobacillaceae</taxon>
        <taxon>Lactobacillus</taxon>
    </lineage>
</organism>
<evidence type="ECO:0000313" key="1">
    <source>
        <dbReference type="EMBL" id="HJF11023.1"/>
    </source>
</evidence>
<accession>A0A921FJP8</accession>